<dbReference type="EMBL" id="JAEVFJ010000003">
    <property type="protein sequence ID" value="KAH8105961.1"/>
    <property type="molecule type" value="Genomic_DNA"/>
</dbReference>
<dbReference type="PROSITE" id="PS50157">
    <property type="entry name" value="ZINC_FINGER_C2H2_2"/>
    <property type="match status" value="1"/>
</dbReference>
<dbReference type="Proteomes" id="UP000813824">
    <property type="component" value="Unassembled WGS sequence"/>
</dbReference>
<evidence type="ECO:0000256" key="1">
    <source>
        <dbReference type="ARBA" id="ARBA00004123"/>
    </source>
</evidence>
<keyword evidence="5" id="KW-0862">Zinc</keyword>
<dbReference type="SMART" id="SM00355">
    <property type="entry name" value="ZnF_C2H2"/>
    <property type="match status" value="2"/>
</dbReference>
<dbReference type="PANTHER" id="PTHR19818:SF139">
    <property type="entry name" value="PAIR-RULE PROTEIN ODD-PAIRED"/>
    <property type="match status" value="1"/>
</dbReference>
<dbReference type="AlphaFoldDB" id="A0A8K0UVP3"/>
<proteinExistence type="predicted"/>
<keyword evidence="7" id="KW-0539">Nucleus</keyword>
<name>A0A8K0UVP3_9AGAR</name>
<dbReference type="FunFam" id="3.30.160.60:FF:001465">
    <property type="entry name" value="Zinc finger protein 560"/>
    <property type="match status" value="1"/>
</dbReference>
<comment type="caution">
    <text evidence="11">The sequence shown here is derived from an EMBL/GenBank/DDBJ whole genome shotgun (WGS) entry which is preliminary data.</text>
</comment>
<reference evidence="11" key="1">
    <citation type="journal article" date="2021" name="New Phytol.">
        <title>Evolutionary innovations through gain and loss of genes in the ectomycorrhizal Boletales.</title>
        <authorList>
            <person name="Wu G."/>
            <person name="Miyauchi S."/>
            <person name="Morin E."/>
            <person name="Kuo A."/>
            <person name="Drula E."/>
            <person name="Varga T."/>
            <person name="Kohler A."/>
            <person name="Feng B."/>
            <person name="Cao Y."/>
            <person name="Lipzen A."/>
            <person name="Daum C."/>
            <person name="Hundley H."/>
            <person name="Pangilinan J."/>
            <person name="Johnson J."/>
            <person name="Barry K."/>
            <person name="LaButti K."/>
            <person name="Ng V."/>
            <person name="Ahrendt S."/>
            <person name="Min B."/>
            <person name="Choi I.G."/>
            <person name="Park H."/>
            <person name="Plett J.M."/>
            <person name="Magnuson J."/>
            <person name="Spatafora J.W."/>
            <person name="Nagy L.G."/>
            <person name="Henrissat B."/>
            <person name="Grigoriev I.V."/>
            <person name="Yang Z.L."/>
            <person name="Xu J."/>
            <person name="Martin F.M."/>
        </authorList>
    </citation>
    <scope>NUCLEOTIDE SEQUENCE</scope>
    <source>
        <strain evidence="11">KKN 215</strain>
    </source>
</reference>
<dbReference type="Pfam" id="PF00096">
    <property type="entry name" value="zf-C2H2"/>
    <property type="match status" value="1"/>
</dbReference>
<dbReference type="PANTHER" id="PTHR19818">
    <property type="entry name" value="ZINC FINGER PROTEIN ZIC AND GLI"/>
    <property type="match status" value="1"/>
</dbReference>
<dbReference type="GO" id="GO:0005634">
    <property type="term" value="C:nucleus"/>
    <property type="evidence" value="ECO:0007669"/>
    <property type="project" value="UniProtKB-SubCell"/>
</dbReference>
<evidence type="ECO:0000256" key="2">
    <source>
        <dbReference type="ARBA" id="ARBA00022723"/>
    </source>
</evidence>
<dbReference type="OrthoDB" id="654211at2759"/>
<gene>
    <name evidence="11" type="ORF">BXZ70DRAFT_917574</name>
</gene>
<keyword evidence="4 8" id="KW-0863">Zinc-finger</keyword>
<dbReference type="PROSITE" id="PS00028">
    <property type="entry name" value="ZINC_FINGER_C2H2_1"/>
    <property type="match status" value="1"/>
</dbReference>
<keyword evidence="6" id="KW-0238">DNA-binding</keyword>
<feature type="compositionally biased region" description="Basic residues" evidence="9">
    <location>
        <begin position="172"/>
        <end position="187"/>
    </location>
</feature>
<dbReference type="SUPFAM" id="SSF57667">
    <property type="entry name" value="beta-beta-alpha zinc fingers"/>
    <property type="match status" value="1"/>
</dbReference>
<dbReference type="GO" id="GO:0045944">
    <property type="term" value="P:positive regulation of transcription by RNA polymerase II"/>
    <property type="evidence" value="ECO:0007669"/>
    <property type="project" value="UniProtKB-ARBA"/>
</dbReference>
<comment type="subcellular location">
    <subcellularLocation>
        <location evidence="1">Nucleus</location>
    </subcellularLocation>
</comment>
<dbReference type="InterPro" id="IPR013087">
    <property type="entry name" value="Znf_C2H2_type"/>
</dbReference>
<evidence type="ECO:0000256" key="8">
    <source>
        <dbReference type="PROSITE-ProRule" id="PRU00042"/>
    </source>
</evidence>
<sequence>MTPPPSHHDCEYAESREQVPRQYSPERPRPPVRNFGRDHGEAGSSNPPSNPPTRTATPPPEPQPTEPITDSDWRRYARVDQKTQRYTCTWMVLNEDTGIRAPCHYHSKKHLVKRHIESVHLQIKPLKCAICGKQFSQQTNLNTHINTHTGEMPHKCLYPGCEKRFGDPARRHRHMKKVHHHVPSKRRTQNDLDGTEWSPVGTLSPPGSRFDPPSPTPDSTRSWQ</sequence>
<evidence type="ECO:0000256" key="4">
    <source>
        <dbReference type="ARBA" id="ARBA00022771"/>
    </source>
</evidence>
<evidence type="ECO:0000256" key="5">
    <source>
        <dbReference type="ARBA" id="ARBA00022833"/>
    </source>
</evidence>
<keyword evidence="3" id="KW-0677">Repeat</keyword>
<evidence type="ECO:0000259" key="10">
    <source>
        <dbReference type="PROSITE" id="PS50157"/>
    </source>
</evidence>
<evidence type="ECO:0000256" key="6">
    <source>
        <dbReference type="ARBA" id="ARBA00023125"/>
    </source>
</evidence>
<dbReference type="GO" id="GO:0000978">
    <property type="term" value="F:RNA polymerase II cis-regulatory region sequence-specific DNA binding"/>
    <property type="evidence" value="ECO:0007669"/>
    <property type="project" value="TreeGrafter"/>
</dbReference>
<feature type="domain" description="C2H2-type" evidence="10">
    <location>
        <begin position="126"/>
        <end position="153"/>
    </location>
</feature>
<accession>A0A8K0UVP3</accession>
<evidence type="ECO:0000256" key="7">
    <source>
        <dbReference type="ARBA" id="ARBA00023242"/>
    </source>
</evidence>
<organism evidence="11 12">
    <name type="scientific">Cristinia sonorae</name>
    <dbReference type="NCBI Taxonomy" id="1940300"/>
    <lineage>
        <taxon>Eukaryota</taxon>
        <taxon>Fungi</taxon>
        <taxon>Dikarya</taxon>
        <taxon>Basidiomycota</taxon>
        <taxon>Agaricomycotina</taxon>
        <taxon>Agaricomycetes</taxon>
        <taxon>Agaricomycetidae</taxon>
        <taxon>Agaricales</taxon>
        <taxon>Pleurotineae</taxon>
        <taxon>Stephanosporaceae</taxon>
        <taxon>Cristinia</taxon>
    </lineage>
</organism>
<dbReference type="InterPro" id="IPR036236">
    <property type="entry name" value="Znf_C2H2_sf"/>
</dbReference>
<evidence type="ECO:0000313" key="12">
    <source>
        <dbReference type="Proteomes" id="UP000813824"/>
    </source>
</evidence>
<evidence type="ECO:0000313" key="11">
    <source>
        <dbReference type="EMBL" id="KAH8105961.1"/>
    </source>
</evidence>
<feature type="region of interest" description="Disordered" evidence="9">
    <location>
        <begin position="172"/>
        <end position="224"/>
    </location>
</feature>
<dbReference type="GO" id="GO:0000122">
    <property type="term" value="P:negative regulation of transcription by RNA polymerase II"/>
    <property type="evidence" value="ECO:0007669"/>
    <property type="project" value="UniProtKB-ARBA"/>
</dbReference>
<dbReference type="GO" id="GO:0008270">
    <property type="term" value="F:zinc ion binding"/>
    <property type="evidence" value="ECO:0007669"/>
    <property type="project" value="UniProtKB-KW"/>
</dbReference>
<keyword evidence="2" id="KW-0479">Metal-binding</keyword>
<feature type="compositionally biased region" description="Basic and acidic residues" evidence="9">
    <location>
        <begin position="1"/>
        <end position="41"/>
    </location>
</feature>
<dbReference type="Gene3D" id="3.30.160.60">
    <property type="entry name" value="Classic Zinc Finger"/>
    <property type="match status" value="2"/>
</dbReference>
<evidence type="ECO:0000256" key="3">
    <source>
        <dbReference type="ARBA" id="ARBA00022737"/>
    </source>
</evidence>
<dbReference type="GO" id="GO:0000981">
    <property type="term" value="F:DNA-binding transcription factor activity, RNA polymerase II-specific"/>
    <property type="evidence" value="ECO:0007669"/>
    <property type="project" value="TreeGrafter"/>
</dbReference>
<protein>
    <recommendedName>
        <fullName evidence="10">C2H2-type domain-containing protein</fullName>
    </recommendedName>
</protein>
<evidence type="ECO:0000256" key="9">
    <source>
        <dbReference type="SAM" id="MobiDB-lite"/>
    </source>
</evidence>
<feature type="region of interest" description="Disordered" evidence="9">
    <location>
        <begin position="1"/>
        <end position="72"/>
    </location>
</feature>
<keyword evidence="12" id="KW-1185">Reference proteome</keyword>
<dbReference type="InterPro" id="IPR050329">
    <property type="entry name" value="GLI_C2H2-zinc-finger"/>
</dbReference>